<gene>
    <name evidence="7" type="primary">leuE</name>
    <name evidence="7" type="ORF">NEOCIP111885_02722</name>
</gene>
<dbReference type="AlphaFoldDB" id="A0A9C7LBK1"/>
<dbReference type="EMBL" id="CAKJTG010000015">
    <property type="protein sequence ID" value="CAG9609003.1"/>
    <property type="molecule type" value="Genomic_DNA"/>
</dbReference>
<proteinExistence type="predicted"/>
<feature type="transmembrane region" description="Helical" evidence="6">
    <location>
        <begin position="6"/>
        <end position="26"/>
    </location>
</feature>
<dbReference type="Proteomes" id="UP000789845">
    <property type="component" value="Unassembled WGS sequence"/>
</dbReference>
<dbReference type="GO" id="GO:0015171">
    <property type="term" value="F:amino acid transmembrane transporter activity"/>
    <property type="evidence" value="ECO:0007669"/>
    <property type="project" value="TreeGrafter"/>
</dbReference>
<keyword evidence="4 6" id="KW-1133">Transmembrane helix</keyword>
<feature type="transmembrane region" description="Helical" evidence="6">
    <location>
        <begin position="72"/>
        <end position="90"/>
    </location>
</feature>
<keyword evidence="5 6" id="KW-0472">Membrane</keyword>
<feature type="transmembrane region" description="Helical" evidence="6">
    <location>
        <begin position="110"/>
        <end position="131"/>
    </location>
</feature>
<evidence type="ECO:0000256" key="3">
    <source>
        <dbReference type="ARBA" id="ARBA00022692"/>
    </source>
</evidence>
<dbReference type="InterPro" id="IPR001123">
    <property type="entry name" value="LeuE-type"/>
</dbReference>
<dbReference type="GO" id="GO:0005886">
    <property type="term" value="C:plasma membrane"/>
    <property type="evidence" value="ECO:0007669"/>
    <property type="project" value="UniProtKB-SubCell"/>
</dbReference>
<reference evidence="7" key="1">
    <citation type="submission" date="2021-10" db="EMBL/GenBank/DDBJ databases">
        <authorList>
            <person name="Criscuolo A."/>
        </authorList>
    </citation>
    <scope>NUCLEOTIDE SEQUENCE</scope>
    <source>
        <strain evidence="7">CIP111885</strain>
    </source>
</reference>
<evidence type="ECO:0000313" key="7">
    <source>
        <dbReference type="EMBL" id="CAG9609003.1"/>
    </source>
</evidence>
<accession>A0A9C7LBK1</accession>
<evidence type="ECO:0000256" key="5">
    <source>
        <dbReference type="ARBA" id="ARBA00023136"/>
    </source>
</evidence>
<evidence type="ECO:0000313" key="8">
    <source>
        <dbReference type="Proteomes" id="UP000789845"/>
    </source>
</evidence>
<dbReference type="PANTHER" id="PTHR30086">
    <property type="entry name" value="ARGININE EXPORTER PROTEIN ARGO"/>
    <property type="match status" value="1"/>
</dbReference>
<evidence type="ECO:0000256" key="6">
    <source>
        <dbReference type="SAM" id="Phobius"/>
    </source>
</evidence>
<evidence type="ECO:0000256" key="2">
    <source>
        <dbReference type="ARBA" id="ARBA00022475"/>
    </source>
</evidence>
<feature type="transmembrane region" description="Helical" evidence="6">
    <location>
        <begin position="38"/>
        <end position="66"/>
    </location>
</feature>
<keyword evidence="8" id="KW-1185">Reference proteome</keyword>
<comment type="subcellular location">
    <subcellularLocation>
        <location evidence="1">Cell membrane</location>
        <topology evidence="1">Multi-pass membrane protein</topology>
    </subcellularLocation>
</comment>
<dbReference type="PANTHER" id="PTHR30086:SF20">
    <property type="entry name" value="ARGININE EXPORTER PROTEIN ARGO-RELATED"/>
    <property type="match status" value="1"/>
</dbReference>
<keyword evidence="2" id="KW-1003">Cell membrane</keyword>
<sequence length="207" mass="22326">MLFVGTFIVVVLLLFLIPGPAVFLTISQTIKGGKKNGIVTGLGIAVGDLLHTCASVLGLSAILMTSALAFEIVKYLGAAYLIYLGISTLIDKSKKVEKPIGKNVKTNGSFHQALLIELLNPKTSLFFLAFLPQFVQNNSTPVTIQLLLLGLTFVLMSIIYTTILVFLTSTLGNKLIIKSTQSTKWLEKVVGIVYIGLGLKLALQTQE</sequence>
<evidence type="ECO:0000256" key="4">
    <source>
        <dbReference type="ARBA" id="ARBA00022989"/>
    </source>
</evidence>
<keyword evidence="3 6" id="KW-0812">Transmembrane</keyword>
<comment type="caution">
    <text evidence="7">The sequence shown here is derived from an EMBL/GenBank/DDBJ whole genome shotgun (WGS) entry which is preliminary data.</text>
</comment>
<protein>
    <submittedName>
        <fullName evidence="7">Leucine efflux protein</fullName>
    </submittedName>
</protein>
<feature type="transmembrane region" description="Helical" evidence="6">
    <location>
        <begin position="143"/>
        <end position="167"/>
    </location>
</feature>
<organism evidence="7 8">
    <name type="scientific">Pseudoneobacillus rhizosphaerae</name>
    <dbReference type="NCBI Taxonomy" id="2880968"/>
    <lineage>
        <taxon>Bacteria</taxon>
        <taxon>Bacillati</taxon>
        <taxon>Bacillota</taxon>
        <taxon>Bacilli</taxon>
        <taxon>Bacillales</taxon>
        <taxon>Bacillaceae</taxon>
        <taxon>Pseudoneobacillus</taxon>
    </lineage>
</organism>
<dbReference type="Pfam" id="PF01810">
    <property type="entry name" value="LysE"/>
    <property type="match status" value="1"/>
</dbReference>
<dbReference type="PIRSF" id="PIRSF006324">
    <property type="entry name" value="LeuE"/>
    <property type="match status" value="1"/>
</dbReference>
<name>A0A9C7LBK1_9BACI</name>
<evidence type="ECO:0000256" key="1">
    <source>
        <dbReference type="ARBA" id="ARBA00004651"/>
    </source>
</evidence>